<dbReference type="PANTHER" id="PTHR35043">
    <property type="entry name" value="TRANSCRIPTION FACTOR DOMAIN-CONTAINING PROTEIN"/>
    <property type="match status" value="1"/>
</dbReference>
<dbReference type="HOGENOM" id="CLU_022883_6_0_1"/>
<accession>J4GVJ1</accession>
<keyword evidence="1" id="KW-1133">Transmembrane helix</keyword>
<name>J4GVJ1_9APHY</name>
<proteinExistence type="predicted"/>
<keyword evidence="1" id="KW-0812">Transmembrane</keyword>
<feature type="transmembrane region" description="Helical" evidence="1">
    <location>
        <begin position="134"/>
        <end position="156"/>
    </location>
</feature>
<feature type="transmembrane region" description="Helical" evidence="1">
    <location>
        <begin position="100"/>
        <end position="122"/>
    </location>
</feature>
<reference evidence="2 3" key="1">
    <citation type="journal article" date="2012" name="Appl. Environ. Microbiol.">
        <title>Short-read sequencing for genomic analysis of the brown rot fungus Fibroporia radiculosa.</title>
        <authorList>
            <person name="Tang J.D."/>
            <person name="Perkins A.D."/>
            <person name="Sonstegard T.S."/>
            <person name="Schroeder S.G."/>
            <person name="Burgess S.C."/>
            <person name="Diehl S.V."/>
        </authorList>
    </citation>
    <scope>NUCLEOTIDE SEQUENCE [LARGE SCALE GENOMIC DNA]</scope>
    <source>
        <strain evidence="2 3">TFFH 294</strain>
    </source>
</reference>
<dbReference type="EMBL" id="HE797195">
    <property type="protein sequence ID" value="CCM05520.1"/>
    <property type="molecule type" value="Genomic_DNA"/>
</dbReference>
<dbReference type="RefSeq" id="XP_012184803.1">
    <property type="nucleotide sequence ID" value="XM_012329413.1"/>
</dbReference>
<dbReference type="InParanoid" id="J4GVJ1"/>
<evidence type="ECO:0000313" key="3">
    <source>
        <dbReference type="Proteomes" id="UP000006352"/>
    </source>
</evidence>
<evidence type="ECO:0000256" key="1">
    <source>
        <dbReference type="SAM" id="Phobius"/>
    </source>
</evidence>
<dbReference type="PANTHER" id="PTHR35043:SF7">
    <property type="entry name" value="TRANSCRIPTION FACTOR DOMAIN-CONTAINING PROTEIN"/>
    <property type="match status" value="1"/>
</dbReference>
<sequence length="220" mass="25150">MIFLLTLAYTIFTVAMYTVWWHKPLDVQCPVRIPYCFDPYPHSEDRPGKWATEVWFIRLLVFVMGIQDDERNMRQDKHALTFYSGDWEDRKEVGYMRLSAWGLVMLVTMVFGGMHCIAWSYAFPSHLEMLIWRMSALSITASVALLVEIAASVASIEGGLVLVRMMPGLVLLSAFVVLLWSILLYGMARVLLLVLSFAPPRALPAGAYRNVQWTSFIPHI</sequence>
<dbReference type="OrthoDB" id="2788011at2759"/>
<keyword evidence="1" id="KW-0472">Membrane</keyword>
<keyword evidence="3" id="KW-1185">Reference proteome</keyword>
<protein>
    <submittedName>
        <fullName evidence="2">Uncharacterized protein</fullName>
    </submittedName>
</protein>
<dbReference type="GeneID" id="24100431"/>
<organism evidence="2 3">
    <name type="scientific">Fibroporia radiculosa</name>
    <dbReference type="NCBI Taxonomy" id="599839"/>
    <lineage>
        <taxon>Eukaryota</taxon>
        <taxon>Fungi</taxon>
        <taxon>Dikarya</taxon>
        <taxon>Basidiomycota</taxon>
        <taxon>Agaricomycotina</taxon>
        <taxon>Agaricomycetes</taxon>
        <taxon>Polyporales</taxon>
        <taxon>Fibroporiaceae</taxon>
        <taxon>Fibroporia</taxon>
    </lineage>
</organism>
<evidence type="ECO:0000313" key="2">
    <source>
        <dbReference type="EMBL" id="CCM05520.1"/>
    </source>
</evidence>
<dbReference type="Proteomes" id="UP000006352">
    <property type="component" value="Unassembled WGS sequence"/>
</dbReference>
<gene>
    <name evidence="2" type="ORF">FIBRA_07746</name>
</gene>
<feature type="transmembrane region" description="Helical" evidence="1">
    <location>
        <begin position="168"/>
        <end position="188"/>
    </location>
</feature>
<dbReference type="AlphaFoldDB" id="J4GVJ1"/>